<sequence>MFSDEEAPTCQTCQLPDCRLIVKHILLECTDTQDAQNHAYMPEFIKEALTTYRTNTTVPAR</sequence>
<dbReference type="AlphaFoldDB" id="A0A9P0JU54"/>
<keyword evidence="2" id="KW-1185">Reference proteome</keyword>
<accession>A0A9P0JU54</accession>
<gene>
    <name evidence="1" type="ORF">ACAOBT_LOCUS3830</name>
</gene>
<protein>
    <submittedName>
        <fullName evidence="1">Uncharacterized protein</fullName>
    </submittedName>
</protein>
<dbReference type="OrthoDB" id="6369833at2759"/>
<proteinExistence type="predicted"/>
<evidence type="ECO:0000313" key="2">
    <source>
        <dbReference type="Proteomes" id="UP001152888"/>
    </source>
</evidence>
<comment type="caution">
    <text evidence="1">The sequence shown here is derived from an EMBL/GenBank/DDBJ whole genome shotgun (WGS) entry which is preliminary data.</text>
</comment>
<dbReference type="Proteomes" id="UP001152888">
    <property type="component" value="Unassembled WGS sequence"/>
</dbReference>
<dbReference type="EMBL" id="CAKOFQ010006690">
    <property type="protein sequence ID" value="CAH1960854.1"/>
    <property type="molecule type" value="Genomic_DNA"/>
</dbReference>
<name>A0A9P0JU54_ACAOB</name>
<organism evidence="1 2">
    <name type="scientific">Acanthoscelides obtectus</name>
    <name type="common">Bean weevil</name>
    <name type="synonym">Bruchus obtectus</name>
    <dbReference type="NCBI Taxonomy" id="200917"/>
    <lineage>
        <taxon>Eukaryota</taxon>
        <taxon>Metazoa</taxon>
        <taxon>Ecdysozoa</taxon>
        <taxon>Arthropoda</taxon>
        <taxon>Hexapoda</taxon>
        <taxon>Insecta</taxon>
        <taxon>Pterygota</taxon>
        <taxon>Neoptera</taxon>
        <taxon>Endopterygota</taxon>
        <taxon>Coleoptera</taxon>
        <taxon>Polyphaga</taxon>
        <taxon>Cucujiformia</taxon>
        <taxon>Chrysomeloidea</taxon>
        <taxon>Chrysomelidae</taxon>
        <taxon>Bruchinae</taxon>
        <taxon>Bruchini</taxon>
        <taxon>Acanthoscelides</taxon>
    </lineage>
</organism>
<evidence type="ECO:0000313" key="1">
    <source>
        <dbReference type="EMBL" id="CAH1960854.1"/>
    </source>
</evidence>
<reference evidence="1" key="1">
    <citation type="submission" date="2022-03" db="EMBL/GenBank/DDBJ databases">
        <authorList>
            <person name="Sayadi A."/>
        </authorList>
    </citation>
    <scope>NUCLEOTIDE SEQUENCE</scope>
</reference>